<dbReference type="AlphaFoldDB" id="A0A387HQK5"/>
<dbReference type="KEGG" id="shun:DWB77_05788"/>
<dbReference type="OrthoDB" id="3690688at2"/>
<sequence>MLHTEADLKQVLHTGPFHLALRAALSVRGLPLQRVQHHLAGRGIKVGVTSLSYWQQGARRPQRPESLRAVRGLEEVLGLPANSLLRLLDDTSATEVERPAGRSYRSLVEASGVVEQLIAGLETPVDGGLHTVGHHERVRIGAARELRGRDSQHVVRAHRDGVDRYLAIHRGDAGCDPARVEVRAGENCRTGRVRWDAASGVLVAELLFDTRLRAGETYLFGYGFEDGTGGPSREYVRGFAFAGGQYVLQVRFDERALPARCRRFAQTSTGATRSGRSDLTLSGRHRSVHLVEQGVRPGILGVDWDWE</sequence>
<dbReference type="Proteomes" id="UP000271554">
    <property type="component" value="Chromosome"/>
</dbReference>
<protein>
    <submittedName>
        <fullName evidence="1">Uncharacterized protein</fullName>
    </submittedName>
</protein>
<gene>
    <name evidence="1" type="ORF">DWB77_05788</name>
</gene>
<keyword evidence="2" id="KW-1185">Reference proteome</keyword>
<name>A0A387HQK5_9ACTN</name>
<accession>A0A387HQK5</accession>
<evidence type="ECO:0000313" key="1">
    <source>
        <dbReference type="EMBL" id="AYG83590.1"/>
    </source>
</evidence>
<reference evidence="1 2" key="1">
    <citation type="submission" date="2018-10" db="EMBL/GenBank/DDBJ databases">
        <title>Relationship between Morphology and Antimicrobial Activity in Streptomyces.</title>
        <authorList>
            <person name="Kang H.J."/>
            <person name="Kim S.B."/>
        </authorList>
    </citation>
    <scope>NUCLEOTIDE SEQUENCE [LARGE SCALE GENOMIC DNA]</scope>
    <source>
        <strain evidence="1 2">BH38</strain>
    </source>
</reference>
<organism evidence="1 2">
    <name type="scientific">Streptomyces hundungensis</name>
    <dbReference type="NCBI Taxonomy" id="1077946"/>
    <lineage>
        <taxon>Bacteria</taxon>
        <taxon>Bacillati</taxon>
        <taxon>Actinomycetota</taxon>
        <taxon>Actinomycetes</taxon>
        <taxon>Kitasatosporales</taxon>
        <taxon>Streptomycetaceae</taxon>
        <taxon>Streptomyces</taxon>
    </lineage>
</organism>
<dbReference type="EMBL" id="CP032698">
    <property type="protein sequence ID" value="AYG83590.1"/>
    <property type="molecule type" value="Genomic_DNA"/>
</dbReference>
<dbReference type="RefSeq" id="WP_120724466.1">
    <property type="nucleotide sequence ID" value="NZ_CP032698.1"/>
</dbReference>
<evidence type="ECO:0000313" key="2">
    <source>
        <dbReference type="Proteomes" id="UP000271554"/>
    </source>
</evidence>
<proteinExistence type="predicted"/>